<dbReference type="Proteomes" id="UP001195483">
    <property type="component" value="Unassembled WGS sequence"/>
</dbReference>
<accession>A0AAE0W6G8</accession>
<evidence type="ECO:0000313" key="2">
    <source>
        <dbReference type="Proteomes" id="UP001195483"/>
    </source>
</evidence>
<keyword evidence="2" id="KW-1185">Reference proteome</keyword>
<reference evidence="1" key="2">
    <citation type="journal article" date="2021" name="Genome Biol. Evol.">
        <title>Developing a high-quality reference genome for a parasitic bivalve with doubly uniparental inheritance (Bivalvia: Unionida).</title>
        <authorList>
            <person name="Smith C.H."/>
        </authorList>
    </citation>
    <scope>NUCLEOTIDE SEQUENCE</scope>
    <source>
        <strain evidence="1">CHS0354</strain>
        <tissue evidence="1">Mantle</tissue>
    </source>
</reference>
<dbReference type="EMBL" id="JAEAOA010000151">
    <property type="protein sequence ID" value="KAK3602177.1"/>
    <property type="molecule type" value="Genomic_DNA"/>
</dbReference>
<comment type="caution">
    <text evidence="1">The sequence shown here is derived from an EMBL/GenBank/DDBJ whole genome shotgun (WGS) entry which is preliminary data.</text>
</comment>
<reference evidence="1" key="3">
    <citation type="submission" date="2023-05" db="EMBL/GenBank/DDBJ databases">
        <authorList>
            <person name="Smith C.H."/>
        </authorList>
    </citation>
    <scope>NUCLEOTIDE SEQUENCE</scope>
    <source>
        <strain evidence="1">CHS0354</strain>
        <tissue evidence="1">Mantle</tissue>
    </source>
</reference>
<evidence type="ECO:0000313" key="1">
    <source>
        <dbReference type="EMBL" id="KAK3602177.1"/>
    </source>
</evidence>
<organism evidence="1 2">
    <name type="scientific">Potamilus streckersoni</name>
    <dbReference type="NCBI Taxonomy" id="2493646"/>
    <lineage>
        <taxon>Eukaryota</taxon>
        <taxon>Metazoa</taxon>
        <taxon>Spiralia</taxon>
        <taxon>Lophotrochozoa</taxon>
        <taxon>Mollusca</taxon>
        <taxon>Bivalvia</taxon>
        <taxon>Autobranchia</taxon>
        <taxon>Heteroconchia</taxon>
        <taxon>Palaeoheterodonta</taxon>
        <taxon>Unionida</taxon>
        <taxon>Unionoidea</taxon>
        <taxon>Unionidae</taxon>
        <taxon>Ambleminae</taxon>
        <taxon>Lampsilini</taxon>
        <taxon>Potamilus</taxon>
    </lineage>
</organism>
<name>A0AAE0W6G8_9BIVA</name>
<protein>
    <submittedName>
        <fullName evidence="1">Uncharacterized protein</fullName>
    </submittedName>
</protein>
<reference evidence="1" key="1">
    <citation type="journal article" date="2021" name="Genome Biol. Evol.">
        <title>A High-Quality Reference Genome for a Parasitic Bivalve with Doubly Uniparental Inheritance (Bivalvia: Unionida).</title>
        <authorList>
            <person name="Smith C.H."/>
        </authorList>
    </citation>
    <scope>NUCLEOTIDE SEQUENCE</scope>
    <source>
        <strain evidence="1">CHS0354</strain>
    </source>
</reference>
<proteinExistence type="predicted"/>
<sequence>MNKVLTNIDVVTISPSTKRNRTTTKFTTTKTINRTGDAKSMKEVTTALTTAALFDIAR</sequence>
<gene>
    <name evidence="1" type="ORF">CHS0354_001609</name>
</gene>
<dbReference type="AlphaFoldDB" id="A0AAE0W6G8"/>